<protein>
    <submittedName>
        <fullName evidence="1">DUF2778 domain-containing protein</fullName>
    </submittedName>
</protein>
<keyword evidence="2" id="KW-1185">Reference proteome</keyword>
<dbReference type="Proteomes" id="UP000676386">
    <property type="component" value="Unassembled WGS sequence"/>
</dbReference>
<evidence type="ECO:0000313" key="1">
    <source>
        <dbReference type="EMBL" id="MBS0032142.1"/>
    </source>
</evidence>
<dbReference type="RefSeq" id="WP_211977301.1">
    <property type="nucleotide sequence ID" value="NZ_CBFHAM010000082.1"/>
</dbReference>
<proteinExistence type="predicted"/>
<accession>A0ABS5JCE1</accession>
<evidence type="ECO:0000313" key="2">
    <source>
        <dbReference type="Proteomes" id="UP000676386"/>
    </source>
</evidence>
<organism evidence="1 2">
    <name type="scientific">Chitinophaga hostae</name>
    <dbReference type="NCBI Taxonomy" id="2831022"/>
    <lineage>
        <taxon>Bacteria</taxon>
        <taxon>Pseudomonadati</taxon>
        <taxon>Bacteroidota</taxon>
        <taxon>Chitinophagia</taxon>
        <taxon>Chitinophagales</taxon>
        <taxon>Chitinophagaceae</taxon>
        <taxon>Chitinophaga</taxon>
    </lineage>
</organism>
<name>A0ABS5JCE1_9BACT</name>
<reference evidence="1 2" key="1">
    <citation type="submission" date="2021-04" db="EMBL/GenBank/DDBJ databases">
        <title>Chitinophaga sp. nov., isolated from the rhizosphere soil.</title>
        <authorList>
            <person name="He S."/>
        </authorList>
    </citation>
    <scope>NUCLEOTIDE SEQUENCE [LARGE SCALE GENOMIC DNA]</scope>
    <source>
        <strain evidence="1 2">2R12</strain>
    </source>
</reference>
<gene>
    <name evidence="1" type="ORF">KE626_32715</name>
</gene>
<comment type="caution">
    <text evidence="1">The sequence shown here is derived from an EMBL/GenBank/DDBJ whole genome shotgun (WGS) entry which is preliminary data.</text>
</comment>
<dbReference type="EMBL" id="JAGTXB010000029">
    <property type="protein sequence ID" value="MBS0032142.1"/>
    <property type="molecule type" value="Genomic_DNA"/>
</dbReference>
<sequence>MFTLGDIETSQLLKILKRDPDAGDMTLAFQHTHSEWLLYDGQHINLYSGSYGQKGALLASYKATSGLPGHQVARESTMKDQGPLPEGKYWILLLPNPNRIAKADPRTGEILANPKGGIERLPKMFTTTTGQTLIYPGWGNTRARLFPDKSTRTHGRNNFYLHDSHKGYSHGCIETEPTLFDKLLQIRKGFTKIALMVDYPSDSTTTNGGTQW</sequence>